<dbReference type="AlphaFoldDB" id="A0A136WDT1"/>
<reference evidence="2 3" key="1">
    <citation type="submission" date="2016-01" db="EMBL/GenBank/DDBJ databases">
        <title>Genome sequence of Clostridium neopropionicum X4, DSM-3847.</title>
        <authorList>
            <person name="Poehlein A."/>
            <person name="Beck M.H."/>
            <person name="Bengelsdorf F.R."/>
            <person name="Daniel R."/>
            <person name="Duerre P."/>
        </authorList>
    </citation>
    <scope>NUCLEOTIDE SEQUENCE [LARGE SCALE GENOMIC DNA]</scope>
    <source>
        <strain evidence="2 3">DSM-3847</strain>
    </source>
</reference>
<gene>
    <name evidence="2" type="ORF">CLNEO_20300</name>
</gene>
<comment type="caution">
    <text evidence="2">The sequence shown here is derived from an EMBL/GenBank/DDBJ whole genome shotgun (WGS) entry which is preliminary data.</text>
</comment>
<dbReference type="EMBL" id="LRVM01000006">
    <property type="protein sequence ID" value="KXL52621.1"/>
    <property type="molecule type" value="Genomic_DNA"/>
</dbReference>
<evidence type="ECO:0000313" key="2">
    <source>
        <dbReference type="EMBL" id="KXL52621.1"/>
    </source>
</evidence>
<evidence type="ECO:0000313" key="3">
    <source>
        <dbReference type="Proteomes" id="UP000070539"/>
    </source>
</evidence>
<sequence>MKNLKKFLSALICCTIVLGSSGTAFAEIGDANKLGNGDQQIQKEEMLALVDQQLKDQNAEKFYSIYEQMINDMYNNSPTTNSLMKASTKKVLIFQMVGLFTTKTT</sequence>
<feature type="signal peptide" evidence="1">
    <location>
        <begin position="1"/>
        <end position="26"/>
    </location>
</feature>
<keyword evidence="3" id="KW-1185">Reference proteome</keyword>
<dbReference type="STRING" id="36847.CLNEO_20300"/>
<dbReference type="RefSeq" id="WP_066088362.1">
    <property type="nucleotide sequence ID" value="NZ_LRVM01000006.1"/>
</dbReference>
<name>A0A136WDT1_9FIRM</name>
<keyword evidence="1" id="KW-0732">Signal</keyword>
<dbReference type="Proteomes" id="UP000070539">
    <property type="component" value="Unassembled WGS sequence"/>
</dbReference>
<organism evidence="2 3">
    <name type="scientific">Anaerotignum neopropionicum</name>
    <dbReference type="NCBI Taxonomy" id="36847"/>
    <lineage>
        <taxon>Bacteria</taxon>
        <taxon>Bacillati</taxon>
        <taxon>Bacillota</taxon>
        <taxon>Clostridia</taxon>
        <taxon>Lachnospirales</taxon>
        <taxon>Anaerotignaceae</taxon>
        <taxon>Anaerotignum</taxon>
    </lineage>
</organism>
<protein>
    <submittedName>
        <fullName evidence="2">Uncharacterized protein</fullName>
    </submittedName>
</protein>
<evidence type="ECO:0000256" key="1">
    <source>
        <dbReference type="SAM" id="SignalP"/>
    </source>
</evidence>
<feature type="chain" id="PRO_5007479356" evidence="1">
    <location>
        <begin position="27"/>
        <end position="105"/>
    </location>
</feature>
<accession>A0A136WDT1</accession>
<proteinExistence type="predicted"/>